<comment type="caution">
    <text evidence="4">The sequence shown here is derived from an EMBL/GenBank/DDBJ whole genome shotgun (WGS) entry which is preliminary data.</text>
</comment>
<dbReference type="STRING" id="56857.A0A200R1Y9"/>
<evidence type="ECO:0000313" key="4">
    <source>
        <dbReference type="EMBL" id="OVA16742.1"/>
    </source>
</evidence>
<dbReference type="OMA" id="RRPGLKD"/>
<dbReference type="SMART" id="SM00474">
    <property type="entry name" value="35EXOc"/>
    <property type="match status" value="1"/>
</dbReference>
<reference evidence="4 5" key="1">
    <citation type="journal article" date="2017" name="Mol. Plant">
        <title>The Genome of Medicinal Plant Macleaya cordata Provides New Insights into Benzylisoquinoline Alkaloids Metabolism.</title>
        <authorList>
            <person name="Liu X."/>
            <person name="Liu Y."/>
            <person name="Huang P."/>
            <person name="Ma Y."/>
            <person name="Qing Z."/>
            <person name="Tang Q."/>
            <person name="Cao H."/>
            <person name="Cheng P."/>
            <person name="Zheng Y."/>
            <person name="Yuan Z."/>
            <person name="Zhou Y."/>
            <person name="Liu J."/>
            <person name="Tang Z."/>
            <person name="Zhuo Y."/>
            <person name="Zhang Y."/>
            <person name="Yu L."/>
            <person name="Huang J."/>
            <person name="Yang P."/>
            <person name="Peng Q."/>
            <person name="Zhang J."/>
            <person name="Jiang W."/>
            <person name="Zhang Z."/>
            <person name="Lin K."/>
            <person name="Ro D.K."/>
            <person name="Chen X."/>
            <person name="Xiong X."/>
            <person name="Shang Y."/>
            <person name="Huang S."/>
            <person name="Zeng J."/>
        </authorList>
    </citation>
    <scope>NUCLEOTIDE SEQUENCE [LARGE SCALE GENOMIC DNA]</scope>
    <source>
        <strain evidence="5">cv. BLH2017</strain>
        <tissue evidence="4">Root</tissue>
    </source>
</reference>
<keyword evidence="5" id="KW-1185">Reference proteome</keyword>
<dbReference type="AlphaFoldDB" id="A0A200R1Y9"/>
<gene>
    <name evidence="4" type="ORF">BVC80_1543g195</name>
</gene>
<keyword evidence="1" id="KW-0540">Nuclease</keyword>
<dbReference type="GO" id="GO:0006139">
    <property type="term" value="P:nucleobase-containing compound metabolic process"/>
    <property type="evidence" value="ECO:0007669"/>
    <property type="project" value="InterPro"/>
</dbReference>
<dbReference type="Pfam" id="PF01612">
    <property type="entry name" value="DNA_pol_A_exo1"/>
    <property type="match status" value="1"/>
</dbReference>
<sequence>MKFKVNGINIVTTVANVSSLVTSSLNELRSSFSFGNANGKHVVGLDVQWKPNYSTYNNNKLCHGNRCVIIQLLYLDFIPNSLKSFLADQSIDFLGVGITEDLAKLRGDYGLQCGSGVELGPLADRVYGKHQYSRYGLVQLAREIVGLVIEKPASVVDSDWSARGLTTEQIKYATIDAYASFAIGNKLLGGNN</sequence>
<dbReference type="CDD" id="cd06141">
    <property type="entry name" value="WRN_exo"/>
    <property type="match status" value="1"/>
</dbReference>
<dbReference type="OrthoDB" id="446462at2759"/>
<dbReference type="PANTHER" id="PTHR13620:SF121">
    <property type="entry name" value="EMB|CAB82946.1-RELATED"/>
    <property type="match status" value="1"/>
</dbReference>
<dbReference type="Gene3D" id="3.30.420.10">
    <property type="entry name" value="Ribonuclease H-like superfamily/Ribonuclease H"/>
    <property type="match status" value="1"/>
</dbReference>
<dbReference type="InParanoid" id="A0A200R1Y9"/>
<dbReference type="GO" id="GO:0005634">
    <property type="term" value="C:nucleus"/>
    <property type="evidence" value="ECO:0007669"/>
    <property type="project" value="TreeGrafter"/>
</dbReference>
<protein>
    <submittedName>
        <fullName evidence="4">3'-5' exonuclease domain</fullName>
    </submittedName>
</protein>
<dbReference type="EMBL" id="MVGT01000481">
    <property type="protein sequence ID" value="OVA16742.1"/>
    <property type="molecule type" value="Genomic_DNA"/>
</dbReference>
<dbReference type="InterPro" id="IPR002562">
    <property type="entry name" value="3'-5'_exonuclease_dom"/>
</dbReference>
<dbReference type="GO" id="GO:0005737">
    <property type="term" value="C:cytoplasm"/>
    <property type="evidence" value="ECO:0007669"/>
    <property type="project" value="TreeGrafter"/>
</dbReference>
<dbReference type="InterPro" id="IPR012337">
    <property type="entry name" value="RNaseH-like_sf"/>
</dbReference>
<dbReference type="InterPro" id="IPR036397">
    <property type="entry name" value="RNaseH_sf"/>
</dbReference>
<evidence type="ECO:0000259" key="3">
    <source>
        <dbReference type="SMART" id="SM00474"/>
    </source>
</evidence>
<proteinExistence type="predicted"/>
<dbReference type="GO" id="GO:0008408">
    <property type="term" value="F:3'-5' exonuclease activity"/>
    <property type="evidence" value="ECO:0007669"/>
    <property type="project" value="InterPro"/>
</dbReference>
<dbReference type="InterPro" id="IPR051132">
    <property type="entry name" value="3-5_Exonuclease_domain"/>
</dbReference>
<name>A0A200R1Y9_MACCD</name>
<keyword evidence="4" id="KW-0269">Exonuclease</keyword>
<accession>A0A200R1Y9</accession>
<dbReference type="SUPFAM" id="SSF53098">
    <property type="entry name" value="Ribonuclease H-like"/>
    <property type="match status" value="1"/>
</dbReference>
<organism evidence="4 5">
    <name type="scientific">Macleaya cordata</name>
    <name type="common">Five-seeded plume-poppy</name>
    <name type="synonym">Bocconia cordata</name>
    <dbReference type="NCBI Taxonomy" id="56857"/>
    <lineage>
        <taxon>Eukaryota</taxon>
        <taxon>Viridiplantae</taxon>
        <taxon>Streptophyta</taxon>
        <taxon>Embryophyta</taxon>
        <taxon>Tracheophyta</taxon>
        <taxon>Spermatophyta</taxon>
        <taxon>Magnoliopsida</taxon>
        <taxon>Ranunculales</taxon>
        <taxon>Papaveraceae</taxon>
        <taxon>Papaveroideae</taxon>
        <taxon>Macleaya</taxon>
    </lineage>
</organism>
<feature type="domain" description="3'-5' exonuclease" evidence="3">
    <location>
        <begin position="8"/>
        <end position="192"/>
    </location>
</feature>
<keyword evidence="2" id="KW-0378">Hydrolase</keyword>
<dbReference type="GO" id="GO:0003676">
    <property type="term" value="F:nucleic acid binding"/>
    <property type="evidence" value="ECO:0007669"/>
    <property type="project" value="InterPro"/>
</dbReference>
<evidence type="ECO:0000313" key="5">
    <source>
        <dbReference type="Proteomes" id="UP000195402"/>
    </source>
</evidence>
<dbReference type="Proteomes" id="UP000195402">
    <property type="component" value="Unassembled WGS sequence"/>
</dbReference>
<evidence type="ECO:0000256" key="2">
    <source>
        <dbReference type="ARBA" id="ARBA00022801"/>
    </source>
</evidence>
<dbReference type="PANTHER" id="PTHR13620">
    <property type="entry name" value="3-5 EXONUCLEASE"/>
    <property type="match status" value="1"/>
</dbReference>
<evidence type="ECO:0000256" key="1">
    <source>
        <dbReference type="ARBA" id="ARBA00022722"/>
    </source>
</evidence>
<dbReference type="FunCoup" id="A0A200R1Y9">
    <property type="interactions" value="63"/>
</dbReference>